<proteinExistence type="predicted"/>
<evidence type="ECO:0000256" key="4">
    <source>
        <dbReference type="ARBA" id="ARBA00022989"/>
    </source>
</evidence>
<protein>
    <submittedName>
        <fullName evidence="8">ResC/HemX-like cytochrome c biogenesis membrane protein</fullName>
    </submittedName>
</protein>
<keyword evidence="9" id="KW-1185">Reference proteome</keyword>
<feature type="transmembrane region" description="Helical" evidence="6">
    <location>
        <begin position="137"/>
        <end position="161"/>
    </location>
</feature>
<comment type="subcellular location">
    <subcellularLocation>
        <location evidence="1">Membrane</location>
        <topology evidence="1">Multi-pass membrane protein</topology>
    </subcellularLocation>
</comment>
<keyword evidence="4 6" id="KW-1133">Transmembrane helix</keyword>
<dbReference type="GO" id="GO:0017004">
    <property type="term" value="P:cytochrome complex assembly"/>
    <property type="evidence" value="ECO:0007669"/>
    <property type="project" value="UniProtKB-KW"/>
</dbReference>
<dbReference type="KEGG" id="pca:Pcar_2228"/>
<dbReference type="PANTHER" id="PTHR30071">
    <property type="entry name" value="HEME EXPORTER PROTEIN C"/>
    <property type="match status" value="1"/>
</dbReference>
<feature type="transmembrane region" description="Helical" evidence="6">
    <location>
        <begin position="39"/>
        <end position="56"/>
    </location>
</feature>
<evidence type="ECO:0000256" key="2">
    <source>
        <dbReference type="ARBA" id="ARBA00022692"/>
    </source>
</evidence>
<dbReference type="PANTHER" id="PTHR30071:SF1">
    <property type="entry name" value="CYTOCHROME B_B6 PROTEIN-RELATED"/>
    <property type="match status" value="1"/>
</dbReference>
<reference evidence="8 9" key="2">
    <citation type="journal article" date="2012" name="BMC Genomics">
        <title>The genome of Pelobacter carbinolicus reveals surprising metabolic capabilities and physiological features.</title>
        <authorList>
            <person name="Aklujkar M."/>
            <person name="Haveman S.A."/>
            <person name="Didonato R.Jr."/>
            <person name="Chertkov O."/>
            <person name="Han C.S."/>
            <person name="Land M.L."/>
            <person name="Brown P."/>
            <person name="Lovley D.R."/>
        </authorList>
    </citation>
    <scope>NUCLEOTIDE SEQUENCE [LARGE SCALE GENOMIC DNA]</scope>
    <source>
        <strain evidence="9">DSM 2380 / NBRC 103641 / GraBd1</strain>
    </source>
</reference>
<accession>Q3A2E0</accession>
<reference evidence="9" key="1">
    <citation type="submission" date="2005-10" db="EMBL/GenBank/DDBJ databases">
        <title>Complete sequence of Pelobacter carbinolicus DSM 2380.</title>
        <authorList>
            <person name="Copeland A."/>
            <person name="Lucas S."/>
            <person name="Lapidus A."/>
            <person name="Barry K."/>
            <person name="Detter J.C."/>
            <person name="Glavina T."/>
            <person name="Hammon N."/>
            <person name="Israni S."/>
            <person name="Pitluck S."/>
            <person name="Chertkov O."/>
            <person name="Schmutz J."/>
            <person name="Larimer F."/>
            <person name="Land M."/>
            <person name="Kyrpides N."/>
            <person name="Ivanova N."/>
            <person name="Richardson P."/>
        </authorList>
    </citation>
    <scope>NUCLEOTIDE SEQUENCE [LARGE SCALE GENOMIC DNA]</scope>
    <source>
        <strain evidence="9">DSM 2380 / NBRC 103641 / GraBd1</strain>
    </source>
</reference>
<evidence type="ECO:0000256" key="5">
    <source>
        <dbReference type="ARBA" id="ARBA00023136"/>
    </source>
</evidence>
<evidence type="ECO:0000259" key="7">
    <source>
        <dbReference type="Pfam" id="PF01578"/>
    </source>
</evidence>
<sequence length="285" mass="31674">MTSFHLLSGATSAYFIAFWLMVAYAGLRREGLGRAGIGLTWLGLVCHGAGIGLRWYESYQLPGGVGHAPFANFYESVVFFGWAIVLAYLLLDIRMRRRVLGVFALPLALVCMGWAQLSGRDAIEPLMPALRSRWLTYHVISCFLAYGAFAMSFCVSVMYLLKARSHDAACRSSRWQGFLGLFPSPATLDDVNYRAVAIGFPIWTVGIVTGAAWANYAWGRYWSWDPKETWSLIVWFIYAAFLHARLTRGWSGRATAWLAIGGFAATLFCYLGVNLLLSGLHSYGS</sequence>
<organism evidence="8 9">
    <name type="scientific">Syntrophotalea carbinolica (strain DSM 2380 / NBRC 103641 / GraBd1)</name>
    <name type="common">Pelobacter carbinolicus</name>
    <dbReference type="NCBI Taxonomy" id="338963"/>
    <lineage>
        <taxon>Bacteria</taxon>
        <taxon>Pseudomonadati</taxon>
        <taxon>Thermodesulfobacteriota</taxon>
        <taxon>Desulfuromonadia</taxon>
        <taxon>Desulfuromonadales</taxon>
        <taxon>Syntrophotaleaceae</taxon>
        <taxon>Syntrophotalea</taxon>
    </lineage>
</organism>
<evidence type="ECO:0000256" key="6">
    <source>
        <dbReference type="SAM" id="Phobius"/>
    </source>
</evidence>
<dbReference type="GO" id="GO:0020037">
    <property type="term" value="F:heme binding"/>
    <property type="evidence" value="ECO:0007669"/>
    <property type="project" value="InterPro"/>
</dbReference>
<feature type="transmembrane region" description="Helical" evidence="6">
    <location>
        <begin position="98"/>
        <end position="117"/>
    </location>
</feature>
<evidence type="ECO:0000256" key="3">
    <source>
        <dbReference type="ARBA" id="ARBA00022748"/>
    </source>
</evidence>
<dbReference type="GO" id="GO:0005886">
    <property type="term" value="C:plasma membrane"/>
    <property type="evidence" value="ECO:0007669"/>
    <property type="project" value="TreeGrafter"/>
</dbReference>
<evidence type="ECO:0000256" key="1">
    <source>
        <dbReference type="ARBA" id="ARBA00004141"/>
    </source>
</evidence>
<dbReference type="OrthoDB" id="9814290at2"/>
<dbReference type="InterPro" id="IPR045062">
    <property type="entry name" value="Cyt_c_biogenesis_CcsA/CcmC"/>
</dbReference>
<dbReference type="EMBL" id="CP000142">
    <property type="protein sequence ID" value="ABA89467.1"/>
    <property type="molecule type" value="Genomic_DNA"/>
</dbReference>
<evidence type="ECO:0000313" key="9">
    <source>
        <dbReference type="Proteomes" id="UP000002534"/>
    </source>
</evidence>
<gene>
    <name evidence="8" type="ordered locus">Pcar_2228</name>
</gene>
<evidence type="ECO:0000313" key="8">
    <source>
        <dbReference type="EMBL" id="ABA89467.1"/>
    </source>
</evidence>
<feature type="transmembrane region" description="Helical" evidence="6">
    <location>
        <begin position="195"/>
        <end position="218"/>
    </location>
</feature>
<dbReference type="RefSeq" id="WP_011341982.1">
    <property type="nucleotide sequence ID" value="NC_007498.2"/>
</dbReference>
<dbReference type="InterPro" id="IPR002541">
    <property type="entry name" value="Cyt_c_assembly"/>
</dbReference>
<dbReference type="eggNOG" id="COG0755">
    <property type="taxonomic scope" value="Bacteria"/>
</dbReference>
<dbReference type="Proteomes" id="UP000002534">
    <property type="component" value="Chromosome"/>
</dbReference>
<dbReference type="STRING" id="338963.Pcar_2228"/>
<feature type="transmembrane region" description="Helical" evidence="6">
    <location>
        <begin position="6"/>
        <end position="27"/>
    </location>
</feature>
<feature type="transmembrane region" description="Helical" evidence="6">
    <location>
        <begin position="71"/>
        <end position="91"/>
    </location>
</feature>
<dbReference type="Pfam" id="PF01578">
    <property type="entry name" value="Cytochrom_C_asm"/>
    <property type="match status" value="1"/>
</dbReference>
<feature type="transmembrane region" description="Helical" evidence="6">
    <location>
        <begin position="230"/>
        <end position="247"/>
    </location>
</feature>
<dbReference type="AlphaFoldDB" id="Q3A2E0"/>
<feature type="domain" description="Cytochrome c assembly protein" evidence="7">
    <location>
        <begin position="71"/>
        <end position="281"/>
    </location>
</feature>
<keyword evidence="3" id="KW-0201">Cytochrome c-type biogenesis</keyword>
<dbReference type="NCBIfam" id="TIGR03144">
    <property type="entry name" value="cytochr_II_ccsB"/>
    <property type="match status" value="1"/>
</dbReference>
<dbReference type="HOGENOM" id="CLU_049710_2_2_7"/>
<feature type="transmembrane region" description="Helical" evidence="6">
    <location>
        <begin position="254"/>
        <end position="277"/>
    </location>
</feature>
<keyword evidence="2 6" id="KW-0812">Transmembrane</keyword>
<keyword evidence="5 6" id="KW-0472">Membrane</keyword>
<name>Q3A2E0_SYNC1</name>
<dbReference type="InterPro" id="IPR017562">
    <property type="entry name" value="Cyt_c_biogenesis_CcsA"/>
</dbReference>